<name>A0ABV1HDR1_9FIRM</name>
<dbReference type="InterPro" id="IPR020256">
    <property type="entry name" value="Spore_coat_CotJA"/>
</dbReference>
<proteinExistence type="predicted"/>
<reference evidence="1 2" key="1">
    <citation type="submission" date="2024-03" db="EMBL/GenBank/DDBJ databases">
        <title>Human intestinal bacterial collection.</title>
        <authorList>
            <person name="Pauvert C."/>
            <person name="Hitch T.C.A."/>
            <person name="Clavel T."/>
        </authorList>
    </citation>
    <scope>NUCLEOTIDE SEQUENCE [LARGE SCALE GENOMIC DNA]</scope>
    <source>
        <strain evidence="1 2">CLA-AA-H185</strain>
    </source>
</reference>
<sequence>MGNCNRSNMGQRECGERYDMSSCQDFALAMAYVPWQHFEHVYEPDRALQVGTIFPELNKPFYGRKGMRG</sequence>
<gene>
    <name evidence="1" type="ORF">WMO43_08245</name>
</gene>
<accession>A0ABV1HDR1</accession>
<dbReference type="Proteomes" id="UP001454489">
    <property type="component" value="Unassembled WGS sequence"/>
</dbReference>
<keyword evidence="2" id="KW-1185">Reference proteome</keyword>
<comment type="caution">
    <text evidence="1">The sequence shown here is derived from an EMBL/GenBank/DDBJ whole genome shotgun (WGS) entry which is preliminary data.</text>
</comment>
<evidence type="ECO:0000313" key="1">
    <source>
        <dbReference type="EMBL" id="MEQ2557855.1"/>
    </source>
</evidence>
<evidence type="ECO:0000313" key="2">
    <source>
        <dbReference type="Proteomes" id="UP001454489"/>
    </source>
</evidence>
<protein>
    <submittedName>
        <fullName evidence="1">Spore coat associated protein CotJA</fullName>
    </submittedName>
</protein>
<dbReference type="Pfam" id="PF11007">
    <property type="entry name" value="CotJA"/>
    <property type="match status" value="1"/>
</dbReference>
<dbReference type="RefSeq" id="WP_177963451.1">
    <property type="nucleotide sequence ID" value="NZ_JBBMEX010000007.1"/>
</dbReference>
<dbReference type="EMBL" id="JBBMEX010000007">
    <property type="protein sequence ID" value="MEQ2557855.1"/>
    <property type="molecule type" value="Genomic_DNA"/>
</dbReference>
<organism evidence="1 2">
    <name type="scientific">Maccoyibacter intestinihominis</name>
    <dbReference type="NCBI Taxonomy" id="3133499"/>
    <lineage>
        <taxon>Bacteria</taxon>
        <taxon>Bacillati</taxon>
        <taxon>Bacillota</taxon>
        <taxon>Clostridia</taxon>
        <taxon>Lachnospirales</taxon>
        <taxon>Lachnospiraceae</taxon>
        <taxon>Maccoyibacter</taxon>
    </lineage>
</organism>